<dbReference type="EMBL" id="JAPZVP010000017">
    <property type="protein sequence ID" value="MDA1361924.1"/>
    <property type="molecule type" value="Genomic_DNA"/>
</dbReference>
<evidence type="ECO:0000313" key="2">
    <source>
        <dbReference type="EMBL" id="MDA1361924.1"/>
    </source>
</evidence>
<organism evidence="2 3">
    <name type="scientific">Glycomyces luteolus</name>
    <dbReference type="NCBI Taxonomy" id="2670330"/>
    <lineage>
        <taxon>Bacteria</taxon>
        <taxon>Bacillati</taxon>
        <taxon>Actinomycetota</taxon>
        <taxon>Actinomycetes</taxon>
        <taxon>Glycomycetales</taxon>
        <taxon>Glycomycetaceae</taxon>
        <taxon>Glycomyces</taxon>
    </lineage>
</organism>
<proteinExistence type="predicted"/>
<keyword evidence="3" id="KW-1185">Reference proteome</keyword>
<dbReference type="AlphaFoldDB" id="A0A9X3PG05"/>
<sequence>MTLAAVGIVIYCAEIVLASAEDVLFVPVAALESTGDDAARVTVLADDDREQIREVTTGLYGDADVEIRSGLAEGDAVVLGR</sequence>
<dbReference type="Gene3D" id="2.40.420.20">
    <property type="match status" value="1"/>
</dbReference>
<evidence type="ECO:0000259" key="1">
    <source>
        <dbReference type="Pfam" id="PF25967"/>
    </source>
</evidence>
<accession>A0A9X3PG05</accession>
<evidence type="ECO:0000313" key="3">
    <source>
        <dbReference type="Proteomes" id="UP001146067"/>
    </source>
</evidence>
<protein>
    <recommendedName>
        <fullName evidence="1">Multidrug resistance protein MdtA-like C-terminal permuted SH3 domain-containing protein</fullName>
    </recommendedName>
</protein>
<dbReference type="RefSeq" id="WP_270111958.1">
    <property type="nucleotide sequence ID" value="NZ_JAPZVP010000017.1"/>
</dbReference>
<name>A0A9X3PG05_9ACTN</name>
<dbReference type="InterPro" id="IPR058627">
    <property type="entry name" value="MdtA-like_C"/>
</dbReference>
<dbReference type="Proteomes" id="UP001146067">
    <property type="component" value="Unassembled WGS sequence"/>
</dbReference>
<comment type="caution">
    <text evidence="2">The sequence shown here is derived from an EMBL/GenBank/DDBJ whole genome shotgun (WGS) entry which is preliminary data.</text>
</comment>
<feature type="domain" description="Multidrug resistance protein MdtA-like C-terminal permuted SH3" evidence="1">
    <location>
        <begin position="22"/>
        <end position="80"/>
    </location>
</feature>
<gene>
    <name evidence="2" type="ORF">O1R50_20015</name>
</gene>
<dbReference type="Pfam" id="PF25967">
    <property type="entry name" value="RND-MFP_C"/>
    <property type="match status" value="1"/>
</dbReference>
<reference evidence="2" key="1">
    <citation type="submission" date="2022-12" db="EMBL/GenBank/DDBJ databases">
        <title>Gycomyces niveus sp.nov.,a novel actinomycete isolated from soil in Shouguan.</title>
        <authorList>
            <person name="Yang X."/>
        </authorList>
    </citation>
    <scope>NUCLEOTIDE SEQUENCE</scope>
    <source>
        <strain evidence="2">NEAU-A15</strain>
    </source>
</reference>